<evidence type="ECO:0000256" key="7">
    <source>
        <dbReference type="ARBA" id="ARBA00023054"/>
    </source>
</evidence>
<comment type="similarity">
    <text evidence="2">Belongs to the kinesin light chain family.</text>
</comment>
<keyword evidence="4" id="KW-0493">Microtubule</keyword>
<proteinExistence type="inferred from homology"/>
<dbReference type="InterPro" id="IPR011990">
    <property type="entry name" value="TPR-like_helical_dom_sf"/>
</dbReference>
<protein>
    <submittedName>
        <fullName evidence="12">Uncharacterized protein</fullName>
    </submittedName>
</protein>
<dbReference type="SMART" id="SM00028">
    <property type="entry name" value="TPR"/>
    <property type="match status" value="8"/>
</dbReference>
<dbReference type="GO" id="GO:0019894">
    <property type="term" value="F:kinesin binding"/>
    <property type="evidence" value="ECO:0007669"/>
    <property type="project" value="TreeGrafter"/>
</dbReference>
<feature type="compositionally biased region" description="Pro residues" evidence="11">
    <location>
        <begin position="602"/>
        <end position="621"/>
    </location>
</feature>
<feature type="compositionally biased region" description="Low complexity" evidence="11">
    <location>
        <begin position="396"/>
        <end position="406"/>
    </location>
</feature>
<dbReference type="Pfam" id="PF13424">
    <property type="entry name" value="TPR_12"/>
    <property type="match status" value="3"/>
</dbReference>
<feature type="region of interest" description="Disordered" evidence="11">
    <location>
        <begin position="768"/>
        <end position="788"/>
    </location>
</feature>
<keyword evidence="9" id="KW-0206">Cytoskeleton</keyword>
<comment type="caution">
    <text evidence="12">The sequence shown here is derived from an EMBL/GenBank/DDBJ whole genome shotgun (WGS) entry which is preliminary data.</text>
</comment>
<evidence type="ECO:0000313" key="12">
    <source>
        <dbReference type="EMBL" id="CAI3983296.1"/>
    </source>
</evidence>
<dbReference type="GO" id="GO:0005871">
    <property type="term" value="C:kinesin complex"/>
    <property type="evidence" value="ECO:0007669"/>
    <property type="project" value="InterPro"/>
</dbReference>
<dbReference type="Gene3D" id="1.25.40.10">
    <property type="entry name" value="Tetratricopeptide repeat domain"/>
    <property type="match status" value="4"/>
</dbReference>
<evidence type="ECO:0000256" key="3">
    <source>
        <dbReference type="ARBA" id="ARBA00022490"/>
    </source>
</evidence>
<dbReference type="EMBL" id="CAMXCT030000788">
    <property type="protein sequence ID" value="CAL4770608.1"/>
    <property type="molecule type" value="Genomic_DNA"/>
</dbReference>
<feature type="compositionally biased region" description="Low complexity" evidence="11">
    <location>
        <begin position="369"/>
        <end position="379"/>
    </location>
</feature>
<dbReference type="GO" id="GO:0005737">
    <property type="term" value="C:cytoplasm"/>
    <property type="evidence" value="ECO:0007669"/>
    <property type="project" value="TreeGrafter"/>
</dbReference>
<keyword evidence="5" id="KW-0677">Repeat</keyword>
<dbReference type="SMART" id="SM00248">
    <property type="entry name" value="ANK"/>
    <property type="match status" value="3"/>
</dbReference>
<evidence type="ECO:0000256" key="6">
    <source>
        <dbReference type="ARBA" id="ARBA00022803"/>
    </source>
</evidence>
<organism evidence="12">
    <name type="scientific">Cladocopium goreaui</name>
    <dbReference type="NCBI Taxonomy" id="2562237"/>
    <lineage>
        <taxon>Eukaryota</taxon>
        <taxon>Sar</taxon>
        <taxon>Alveolata</taxon>
        <taxon>Dinophyceae</taxon>
        <taxon>Suessiales</taxon>
        <taxon>Symbiodiniaceae</taxon>
        <taxon>Cladocopium</taxon>
    </lineage>
</organism>
<gene>
    <name evidence="12" type="ORF">C1SCF055_LOCUS10917</name>
</gene>
<evidence type="ECO:0000256" key="2">
    <source>
        <dbReference type="ARBA" id="ARBA00009622"/>
    </source>
</evidence>
<feature type="repeat" description="ANK" evidence="10">
    <location>
        <begin position="222"/>
        <end position="254"/>
    </location>
</feature>
<dbReference type="SUPFAM" id="SSF48452">
    <property type="entry name" value="TPR-like"/>
    <property type="match status" value="2"/>
</dbReference>
<evidence type="ECO:0000313" key="13">
    <source>
        <dbReference type="EMBL" id="CAL1136671.1"/>
    </source>
</evidence>
<dbReference type="PANTHER" id="PTHR45783">
    <property type="entry name" value="KINESIN LIGHT CHAIN"/>
    <property type="match status" value="1"/>
</dbReference>
<dbReference type="PROSITE" id="PS50297">
    <property type="entry name" value="ANK_REP_REGION"/>
    <property type="match status" value="2"/>
</dbReference>
<keyword evidence="14" id="KW-1185">Reference proteome</keyword>
<dbReference type="SUPFAM" id="SSF48403">
    <property type="entry name" value="Ankyrin repeat"/>
    <property type="match status" value="1"/>
</dbReference>
<reference evidence="12" key="1">
    <citation type="submission" date="2022-10" db="EMBL/GenBank/DDBJ databases">
        <authorList>
            <person name="Chen Y."/>
            <person name="Dougan E. K."/>
            <person name="Chan C."/>
            <person name="Rhodes N."/>
            <person name="Thang M."/>
        </authorList>
    </citation>
    <scope>NUCLEOTIDE SEQUENCE</scope>
</reference>
<dbReference type="InterPro" id="IPR002110">
    <property type="entry name" value="Ankyrin_rpt"/>
</dbReference>
<sequence>MRGRARIEIEHHDENSFHTTYRVERYMEYAKEVERQLQRHMQEKDIPWELKTNPGPPKGCSPFWNCKGWFTTTKGEKVRYPRLGSFEVFVVVQPGFAPKISGLPDVLQVWSKLQSRKWPGPERLASSVAELLSAAVNGQEVGEEIREIKERVSQGPKVQPPLTSIHPPMFFGLTPRGGITTPVKVRVAGDRPRGGITTPVKVRVAGDRSRSILKNVEKKNRLGRTELHNAVCRGDETCVQQLLQNRAAVDAKDGSGRTPLHLASDAASEVGVKLIELLLEARATTDATDLSGLTPLNLACDSKYTEAVAVLQSAEGSSRVPEELAEDYGGTEVPCAGRQTPAVDDYGEDEFEDEEPVAVPAAVPAKVPGPAAGHAPMPAQLAAPSAASVSQPKELPQAAAPATQAQDIASDYGEDFESEAAPALPESRPASAAPKDPSPGPPPEPEKPPGRWSMDFTYTIGPEGSEGIFDGKVQLLDRHVYNSVSAAVNNLNDGLIVVPEGYCVVFSGSQQNYYLLWREDKEAEVFSLLGSSDQSAEPLTPTRYQSDKACGVARAAEDAARAMTAAMTAVLGAAKASQDSAVAKATTKGEPPALPAASRPAPAQPAKPAPKEPPALPPPSRPARDPAQPAKPAPKDQLNTQRAELSDYFAKRYLAGELYDGSCYSNSYVGELGTYKYKASDGDVMVWRHAFDLRAFGEQGEEVLTLYHYTDDLAFRNVGNLEQTAAQLFASLKDERAHFGKGLYATQHEPAVWASRLRILLNNYSNGDPFSPTPEEAQKRDAEWGNGRKSGHRAAFCIPLIVPRSIAYHIFERHTPDMAEKTVKDSAGQERPIKLGEDYLGQPTHRNRDVWVIRVETDGNVQDAAANADAVLDLLQLRLRKLRASAGEDVLMADCMFELARRLHGRARYGEAEELYRECLRICQAKLGEDHPDTLTCRNNLARLLQAQGHLVEAEPLYREALEKCQATLGEDHPQTLTYLNNLALLLKAQGHLAKPEPLFRKALEKSQAKLGEDHPQTLTYLNNLALLLKAQGHLAKAEPLYREALEKRRLKLGNQHPHTMGSIYNLAVLLKSMDKFEEAEELFREHLAAWKAKLGEDHPDTLNSINNLAAVLDDQEAEPLYREALEKSKAKLGEDHPDTLRSLSNLAELLEAQGHLAEAEPLYREALEKSPAKLGEDHPDTLNSINNLAAVLDDQEAEPLYREALEKSPGKAKLGEDHPDTLNSINNLAAVLDDQEAEPLYREALEKSPGKAKLGEDHPDTLSSLNNLALLLKAQGHLAEAEPLYREALEKSKAKLGEDHPDTLNSINNLAAVLDDQEAEPLYREALEKSPGKAKLGEDHPDTLNSINNLAAVLEAQEAEPLYREALEKSPGAQLQRFQRDFGQWIWRRLKLGNQHPDTMWSIYSLANLLKSMKKFEEAEELFREELAACNSPSMLSVSFSLRRCYDSRKMALLLFSEFSADLGGACQGIAVHGEHLQETVTSRSAEKWMRRPNCSVKANNCESEMVKALSFCDLLLLMGPSERS</sequence>
<keyword evidence="7" id="KW-0175">Coiled coil</keyword>
<accession>A0A9P1C1G5</accession>
<name>A0A9P1C1G5_9DINO</name>
<comment type="subcellular location">
    <subcellularLocation>
        <location evidence="1">Cytoplasm</location>
        <location evidence="1">Cytoskeleton</location>
    </subcellularLocation>
</comment>
<dbReference type="PANTHER" id="PTHR45783:SF3">
    <property type="entry name" value="KINESIN LIGHT CHAIN"/>
    <property type="match status" value="1"/>
</dbReference>
<dbReference type="Pfam" id="PF13374">
    <property type="entry name" value="TPR_10"/>
    <property type="match status" value="6"/>
</dbReference>
<reference evidence="13" key="2">
    <citation type="submission" date="2024-04" db="EMBL/GenBank/DDBJ databases">
        <authorList>
            <person name="Chen Y."/>
            <person name="Shah S."/>
            <person name="Dougan E. K."/>
            <person name="Thang M."/>
            <person name="Chan C."/>
        </authorList>
    </citation>
    <scope>NUCLEOTIDE SEQUENCE [LARGE SCALE GENOMIC DNA]</scope>
</reference>
<keyword evidence="3" id="KW-0963">Cytoplasm</keyword>
<keyword evidence="6" id="KW-0802">TPR repeat</keyword>
<dbReference type="GO" id="GO:0005874">
    <property type="term" value="C:microtubule"/>
    <property type="evidence" value="ECO:0007669"/>
    <property type="project" value="UniProtKB-KW"/>
</dbReference>
<dbReference type="InterPro" id="IPR019734">
    <property type="entry name" value="TPR_rpt"/>
</dbReference>
<evidence type="ECO:0000256" key="9">
    <source>
        <dbReference type="ARBA" id="ARBA00023212"/>
    </source>
</evidence>
<dbReference type="PRINTS" id="PR00381">
    <property type="entry name" value="KINESINLIGHT"/>
</dbReference>
<dbReference type="PROSITE" id="PS50088">
    <property type="entry name" value="ANK_REPEAT"/>
    <property type="match status" value="2"/>
</dbReference>
<evidence type="ECO:0000256" key="10">
    <source>
        <dbReference type="PROSITE-ProRule" id="PRU00023"/>
    </source>
</evidence>
<keyword evidence="10" id="KW-0040">ANK repeat</keyword>
<feature type="region of interest" description="Disordered" evidence="11">
    <location>
        <begin position="369"/>
        <end position="455"/>
    </location>
</feature>
<keyword evidence="8" id="KW-0505">Motor protein</keyword>
<evidence type="ECO:0000256" key="1">
    <source>
        <dbReference type="ARBA" id="ARBA00004245"/>
    </source>
</evidence>
<dbReference type="Proteomes" id="UP001152797">
    <property type="component" value="Unassembled WGS sequence"/>
</dbReference>
<dbReference type="Pfam" id="PF12796">
    <property type="entry name" value="Ank_2"/>
    <property type="match status" value="1"/>
</dbReference>
<dbReference type="OrthoDB" id="311289at2759"/>
<evidence type="ECO:0000256" key="8">
    <source>
        <dbReference type="ARBA" id="ARBA00023175"/>
    </source>
</evidence>
<dbReference type="GO" id="GO:0007018">
    <property type="term" value="P:microtubule-based movement"/>
    <property type="evidence" value="ECO:0007669"/>
    <property type="project" value="TreeGrafter"/>
</dbReference>
<dbReference type="InterPro" id="IPR002151">
    <property type="entry name" value="Kinesin_light"/>
</dbReference>
<evidence type="ECO:0000313" key="14">
    <source>
        <dbReference type="Proteomes" id="UP001152797"/>
    </source>
</evidence>
<evidence type="ECO:0000256" key="11">
    <source>
        <dbReference type="SAM" id="MobiDB-lite"/>
    </source>
</evidence>
<dbReference type="InterPro" id="IPR036770">
    <property type="entry name" value="Ankyrin_rpt-contain_sf"/>
</dbReference>
<evidence type="ECO:0000256" key="5">
    <source>
        <dbReference type="ARBA" id="ARBA00022737"/>
    </source>
</evidence>
<dbReference type="EMBL" id="CAMXCT010000788">
    <property type="protein sequence ID" value="CAI3983296.1"/>
    <property type="molecule type" value="Genomic_DNA"/>
</dbReference>
<feature type="region of interest" description="Disordered" evidence="11">
    <location>
        <begin position="582"/>
        <end position="640"/>
    </location>
</feature>
<evidence type="ECO:0000256" key="4">
    <source>
        <dbReference type="ARBA" id="ARBA00022701"/>
    </source>
</evidence>
<dbReference type="Gene3D" id="1.25.40.20">
    <property type="entry name" value="Ankyrin repeat-containing domain"/>
    <property type="match status" value="1"/>
</dbReference>
<dbReference type="EMBL" id="CAMXCT020000788">
    <property type="protein sequence ID" value="CAL1136671.1"/>
    <property type="molecule type" value="Genomic_DNA"/>
</dbReference>
<feature type="repeat" description="ANK" evidence="10">
    <location>
        <begin position="255"/>
        <end position="290"/>
    </location>
</feature>